<proteinExistence type="inferred from homology"/>
<evidence type="ECO:0000256" key="6">
    <source>
        <dbReference type="ARBA" id="ARBA00034138"/>
    </source>
</evidence>
<dbReference type="Gene3D" id="3.20.20.10">
    <property type="entry name" value="Alanine racemase"/>
    <property type="match status" value="1"/>
</dbReference>
<dbReference type="Gene3D" id="2.40.37.10">
    <property type="entry name" value="Lyase, Ornithine Decarboxylase, Chain A, domain 1"/>
    <property type="match status" value="1"/>
</dbReference>
<keyword evidence="3 8" id="KW-0663">Pyridoxal phosphate</keyword>
<dbReference type="PANTHER" id="PTHR11482">
    <property type="entry name" value="ARGININE/DIAMINOPIMELATE/ORNITHINE DECARBOXYLASE"/>
    <property type="match status" value="1"/>
</dbReference>
<comment type="cofactor">
    <cofactor evidence="1 8">
        <name>pyridoxal 5'-phosphate</name>
        <dbReference type="ChEBI" id="CHEBI:597326"/>
    </cofactor>
</comment>
<comment type="catalytic activity">
    <reaction evidence="7">
        <text>L-ornithine + H(+) = putrescine + CO2</text>
        <dbReference type="Rhea" id="RHEA:22964"/>
        <dbReference type="ChEBI" id="CHEBI:15378"/>
        <dbReference type="ChEBI" id="CHEBI:16526"/>
        <dbReference type="ChEBI" id="CHEBI:46911"/>
        <dbReference type="ChEBI" id="CHEBI:326268"/>
        <dbReference type="EC" id="4.1.1.17"/>
    </reaction>
</comment>
<dbReference type="PRINTS" id="PR01179">
    <property type="entry name" value="ODADCRBXLASE"/>
</dbReference>
<keyword evidence="11" id="KW-1185">Reference proteome</keyword>
<evidence type="ECO:0000256" key="7">
    <source>
        <dbReference type="ARBA" id="ARBA00049127"/>
    </source>
</evidence>
<gene>
    <name evidence="10" type="ORF">FKG94_04505</name>
</gene>
<dbReference type="InterPro" id="IPR029066">
    <property type="entry name" value="PLP-binding_barrel"/>
</dbReference>
<evidence type="ECO:0000256" key="2">
    <source>
        <dbReference type="ARBA" id="ARBA00008872"/>
    </source>
</evidence>
<dbReference type="OrthoDB" id="9802147at2"/>
<dbReference type="InterPro" id="IPR022653">
    <property type="entry name" value="De-COase2_pyr-phos_BS"/>
</dbReference>
<dbReference type="AlphaFoldDB" id="A0A545U5N4"/>
<dbReference type="InterPro" id="IPR022644">
    <property type="entry name" value="De-COase2_N"/>
</dbReference>
<dbReference type="EMBL" id="VHSG01000005">
    <property type="protein sequence ID" value="TQV84784.1"/>
    <property type="molecule type" value="Genomic_DNA"/>
</dbReference>
<evidence type="ECO:0000313" key="11">
    <source>
        <dbReference type="Proteomes" id="UP000319732"/>
    </source>
</evidence>
<dbReference type="InterPro" id="IPR009006">
    <property type="entry name" value="Ala_racemase/Decarboxylase_C"/>
</dbReference>
<evidence type="ECO:0000313" key="10">
    <source>
        <dbReference type="EMBL" id="TQV84784.1"/>
    </source>
</evidence>
<dbReference type="SUPFAM" id="SSF51419">
    <property type="entry name" value="PLP-binding barrel"/>
    <property type="match status" value="1"/>
</dbReference>
<dbReference type="InterPro" id="IPR000183">
    <property type="entry name" value="Orn/DAP/Arg_de-COase"/>
</dbReference>
<reference evidence="10 11" key="1">
    <citation type="submission" date="2019-06" db="EMBL/GenBank/DDBJ databases">
        <title>Whole genome sequence for Cellvibrionaceae sp. R142.</title>
        <authorList>
            <person name="Wang G."/>
        </authorList>
    </citation>
    <scope>NUCLEOTIDE SEQUENCE [LARGE SCALE GENOMIC DNA]</scope>
    <source>
        <strain evidence="10 11">R142</strain>
    </source>
</reference>
<protein>
    <recommendedName>
        <fullName evidence="6">ornithine decarboxylase</fullName>
        <ecNumber evidence="6">4.1.1.17</ecNumber>
    </recommendedName>
</protein>
<name>A0A545U5N4_9GAMM</name>
<accession>A0A545U5N4</accession>
<dbReference type="FunFam" id="3.20.20.10:FF:000008">
    <property type="entry name" value="Ornithine decarboxylase"/>
    <property type="match status" value="1"/>
</dbReference>
<dbReference type="RefSeq" id="WP_142902990.1">
    <property type="nucleotide sequence ID" value="NZ_ML660088.1"/>
</dbReference>
<dbReference type="GO" id="GO:0004586">
    <property type="term" value="F:ornithine decarboxylase activity"/>
    <property type="evidence" value="ECO:0007669"/>
    <property type="project" value="UniProtKB-EC"/>
</dbReference>
<evidence type="ECO:0000256" key="3">
    <source>
        <dbReference type="ARBA" id="ARBA00022898"/>
    </source>
</evidence>
<dbReference type="GO" id="GO:0033387">
    <property type="term" value="P:putrescine biosynthetic process from arginine, via ornithine"/>
    <property type="evidence" value="ECO:0007669"/>
    <property type="project" value="TreeGrafter"/>
</dbReference>
<dbReference type="PROSITE" id="PS00878">
    <property type="entry name" value="ODR_DC_2_1"/>
    <property type="match status" value="1"/>
</dbReference>
<comment type="pathway">
    <text evidence="5">Amine and polyamine biosynthesis; putrescine biosynthesis via L-ornithine pathway; putrescine from L-ornithine: step 1/1.</text>
</comment>
<evidence type="ECO:0000256" key="4">
    <source>
        <dbReference type="ARBA" id="ARBA00023239"/>
    </source>
</evidence>
<dbReference type="Proteomes" id="UP000319732">
    <property type="component" value="Unassembled WGS sequence"/>
</dbReference>
<sequence length="384" mass="41723">MGCQNTATEQHHPHQPLEFAHTSLLEVLRDGYPGPFLLMDSAVVRDRARQFHSALPNIAPHFAVKANPDLRILKALRAEGVSFEIASRQELELLLPLGVAPADIFFSNPVKPREHIAAAAAAGVEWFAIDSIEELRKVHSIKPDAKLYLRIFTSNEGSVCPLSGKFGAHPAEIRDILAAATALQADLAGVTFHVGSQCTNIDNWRIGIRAAHDVLQQFSAAGLTPQLLDLGGGFPVRLGDPVPDITDIAKVIREELDAIEMPLRLIAEPGRFLVAEAGCLVTSAVGTTLRNNERWLYLDAGFYSGLMELKDGIPYILDTERNGRPVPWTIAGPTCDSIDVCFKGYLLPDNLAEGDLIYVRSAGAYSSACSTRFNGFPSPEVLVI</sequence>
<organism evidence="10 11">
    <name type="scientific">Exilibacterium tricleocarpae</name>
    <dbReference type="NCBI Taxonomy" id="2591008"/>
    <lineage>
        <taxon>Bacteria</taxon>
        <taxon>Pseudomonadati</taxon>
        <taxon>Pseudomonadota</taxon>
        <taxon>Gammaproteobacteria</taxon>
        <taxon>Cellvibrionales</taxon>
        <taxon>Cellvibrionaceae</taxon>
        <taxon>Exilibacterium</taxon>
    </lineage>
</organism>
<feature type="modified residue" description="N6-(pyridoxal phosphate)lysine" evidence="8">
    <location>
        <position position="65"/>
    </location>
</feature>
<dbReference type="PRINTS" id="PR01182">
    <property type="entry name" value="ORNDCRBXLASE"/>
</dbReference>
<dbReference type="Pfam" id="PF02784">
    <property type="entry name" value="Orn_Arg_deC_N"/>
    <property type="match status" value="1"/>
</dbReference>
<comment type="caution">
    <text evidence="10">The sequence shown here is derived from an EMBL/GenBank/DDBJ whole genome shotgun (WGS) entry which is preliminary data.</text>
</comment>
<dbReference type="GO" id="GO:0005737">
    <property type="term" value="C:cytoplasm"/>
    <property type="evidence" value="ECO:0007669"/>
    <property type="project" value="TreeGrafter"/>
</dbReference>
<evidence type="ECO:0000256" key="8">
    <source>
        <dbReference type="PIRSR" id="PIRSR600183-50"/>
    </source>
</evidence>
<comment type="similarity">
    <text evidence="2">Belongs to the Orn/Lys/Arg decarboxylase class-II family.</text>
</comment>
<evidence type="ECO:0000259" key="9">
    <source>
        <dbReference type="Pfam" id="PF02784"/>
    </source>
</evidence>
<dbReference type="CDD" id="cd00622">
    <property type="entry name" value="PLPDE_III_ODC"/>
    <property type="match status" value="1"/>
</dbReference>
<dbReference type="InterPro" id="IPR002433">
    <property type="entry name" value="Orn_de-COase"/>
</dbReference>
<dbReference type="SUPFAM" id="SSF50621">
    <property type="entry name" value="Alanine racemase C-terminal domain-like"/>
    <property type="match status" value="1"/>
</dbReference>
<dbReference type="PANTHER" id="PTHR11482:SF6">
    <property type="entry name" value="ORNITHINE DECARBOXYLASE 1-RELATED"/>
    <property type="match status" value="1"/>
</dbReference>
<keyword evidence="4" id="KW-0456">Lyase</keyword>
<dbReference type="EC" id="4.1.1.17" evidence="6"/>
<evidence type="ECO:0000256" key="5">
    <source>
        <dbReference type="ARBA" id="ARBA00034115"/>
    </source>
</evidence>
<evidence type="ECO:0000256" key="1">
    <source>
        <dbReference type="ARBA" id="ARBA00001933"/>
    </source>
</evidence>
<feature type="active site" description="Proton donor" evidence="8">
    <location>
        <position position="335"/>
    </location>
</feature>
<feature type="domain" description="Orn/DAP/Arg decarboxylase 2 N-terminal" evidence="9">
    <location>
        <begin position="44"/>
        <end position="275"/>
    </location>
</feature>